<keyword evidence="3" id="KW-1185">Reference proteome</keyword>
<dbReference type="AlphaFoldDB" id="A0AAV7VFA8"/>
<proteinExistence type="predicted"/>
<evidence type="ECO:0000313" key="3">
    <source>
        <dbReference type="Proteomes" id="UP001066276"/>
    </source>
</evidence>
<comment type="caution">
    <text evidence="2">The sequence shown here is derived from an EMBL/GenBank/DDBJ whole genome shotgun (WGS) entry which is preliminary data.</text>
</comment>
<accession>A0AAV7VFA8</accession>
<evidence type="ECO:0000313" key="2">
    <source>
        <dbReference type="EMBL" id="KAJ1199319.1"/>
    </source>
</evidence>
<keyword evidence="1" id="KW-0175">Coiled coil</keyword>
<gene>
    <name evidence="2" type="ORF">NDU88_003156</name>
</gene>
<sequence>MQAHRLLKQTEDPEKEKHMLEAGLPKTQLKPVTLGFQENNGRQAEIEKLKSELKRVTEEKLQLEEKLNKSERQMETLRETHLMCTSPDRGDVKR</sequence>
<protein>
    <submittedName>
        <fullName evidence="2">Uncharacterized protein</fullName>
    </submittedName>
</protein>
<dbReference type="EMBL" id="JANPWB010000003">
    <property type="protein sequence ID" value="KAJ1199319.1"/>
    <property type="molecule type" value="Genomic_DNA"/>
</dbReference>
<feature type="coiled-coil region" evidence="1">
    <location>
        <begin position="39"/>
        <end position="80"/>
    </location>
</feature>
<reference evidence="2" key="1">
    <citation type="journal article" date="2022" name="bioRxiv">
        <title>Sequencing and chromosome-scale assembly of the giantPleurodeles waltlgenome.</title>
        <authorList>
            <person name="Brown T."/>
            <person name="Elewa A."/>
            <person name="Iarovenko S."/>
            <person name="Subramanian E."/>
            <person name="Araus A.J."/>
            <person name="Petzold A."/>
            <person name="Susuki M."/>
            <person name="Suzuki K.-i.T."/>
            <person name="Hayashi T."/>
            <person name="Toyoda A."/>
            <person name="Oliveira C."/>
            <person name="Osipova E."/>
            <person name="Leigh N.D."/>
            <person name="Simon A."/>
            <person name="Yun M.H."/>
        </authorList>
    </citation>
    <scope>NUCLEOTIDE SEQUENCE</scope>
    <source>
        <strain evidence="2">20211129_DDA</strain>
        <tissue evidence="2">Liver</tissue>
    </source>
</reference>
<name>A0AAV7VFA8_PLEWA</name>
<dbReference type="Proteomes" id="UP001066276">
    <property type="component" value="Chromosome 2_1"/>
</dbReference>
<evidence type="ECO:0000256" key="1">
    <source>
        <dbReference type="SAM" id="Coils"/>
    </source>
</evidence>
<organism evidence="2 3">
    <name type="scientific">Pleurodeles waltl</name>
    <name type="common">Iberian ribbed newt</name>
    <dbReference type="NCBI Taxonomy" id="8319"/>
    <lineage>
        <taxon>Eukaryota</taxon>
        <taxon>Metazoa</taxon>
        <taxon>Chordata</taxon>
        <taxon>Craniata</taxon>
        <taxon>Vertebrata</taxon>
        <taxon>Euteleostomi</taxon>
        <taxon>Amphibia</taxon>
        <taxon>Batrachia</taxon>
        <taxon>Caudata</taxon>
        <taxon>Salamandroidea</taxon>
        <taxon>Salamandridae</taxon>
        <taxon>Pleurodelinae</taxon>
        <taxon>Pleurodeles</taxon>
    </lineage>
</organism>